<dbReference type="SUPFAM" id="SSF48264">
    <property type="entry name" value="Cytochrome P450"/>
    <property type="match status" value="1"/>
</dbReference>
<name>A0ABW6W557_9ACTN</name>
<accession>A0ABW6W557</accession>
<dbReference type="Proteomes" id="UP001602245">
    <property type="component" value="Unassembled WGS sequence"/>
</dbReference>
<dbReference type="PRINTS" id="PR00359">
    <property type="entry name" value="BP450"/>
</dbReference>
<evidence type="ECO:0000256" key="8">
    <source>
        <dbReference type="RuleBase" id="RU000461"/>
    </source>
</evidence>
<keyword evidence="4 8" id="KW-0479">Metal-binding</keyword>
<keyword evidence="3 8" id="KW-0349">Heme</keyword>
<dbReference type="Gene3D" id="1.10.630.10">
    <property type="entry name" value="Cytochrome P450"/>
    <property type="match status" value="1"/>
</dbReference>
<comment type="similarity">
    <text evidence="2 8">Belongs to the cytochrome P450 family.</text>
</comment>
<reference evidence="10 11" key="1">
    <citation type="submission" date="2024-10" db="EMBL/GenBank/DDBJ databases">
        <title>The Natural Products Discovery Center: Release of the First 8490 Sequenced Strains for Exploring Actinobacteria Biosynthetic Diversity.</title>
        <authorList>
            <person name="Kalkreuter E."/>
            <person name="Kautsar S.A."/>
            <person name="Yang D."/>
            <person name="Bader C.D."/>
            <person name="Teijaro C.N."/>
            <person name="Fluegel L."/>
            <person name="Davis C.M."/>
            <person name="Simpson J.R."/>
            <person name="Lauterbach L."/>
            <person name="Steele A.D."/>
            <person name="Gui C."/>
            <person name="Meng S."/>
            <person name="Li G."/>
            <person name="Viehrig K."/>
            <person name="Ye F."/>
            <person name="Su P."/>
            <person name="Kiefer A.F."/>
            <person name="Nichols A."/>
            <person name="Cepeda A.J."/>
            <person name="Yan W."/>
            <person name="Fan B."/>
            <person name="Jiang Y."/>
            <person name="Adhikari A."/>
            <person name="Zheng C.-J."/>
            <person name="Schuster L."/>
            <person name="Cowan T.M."/>
            <person name="Smanski M.J."/>
            <person name="Chevrette M.G."/>
            <person name="De Carvalho L.P.S."/>
            <person name="Shen B."/>
        </authorList>
    </citation>
    <scope>NUCLEOTIDE SEQUENCE [LARGE SCALE GENOMIC DNA]</scope>
    <source>
        <strain evidence="10 11">NPDC000087</strain>
    </source>
</reference>
<keyword evidence="11" id="KW-1185">Reference proteome</keyword>
<evidence type="ECO:0000256" key="3">
    <source>
        <dbReference type="ARBA" id="ARBA00022617"/>
    </source>
</evidence>
<dbReference type="CDD" id="cd11031">
    <property type="entry name" value="Cyp158A-like"/>
    <property type="match status" value="1"/>
</dbReference>
<dbReference type="PROSITE" id="PS00086">
    <property type="entry name" value="CYTOCHROME_P450"/>
    <property type="match status" value="1"/>
</dbReference>
<proteinExistence type="inferred from homology"/>
<comment type="cofactor">
    <cofactor evidence="1">
        <name>heme</name>
        <dbReference type="ChEBI" id="CHEBI:30413"/>
    </cofactor>
</comment>
<comment type="caution">
    <text evidence="10">The sequence shown here is derived from an EMBL/GenBank/DDBJ whole genome shotgun (WGS) entry which is preliminary data.</text>
</comment>
<evidence type="ECO:0000256" key="5">
    <source>
        <dbReference type="ARBA" id="ARBA00023002"/>
    </source>
</evidence>
<organism evidence="10 11">
    <name type="scientific">Paractinoplanes globisporus</name>
    <dbReference type="NCBI Taxonomy" id="113565"/>
    <lineage>
        <taxon>Bacteria</taxon>
        <taxon>Bacillati</taxon>
        <taxon>Actinomycetota</taxon>
        <taxon>Actinomycetes</taxon>
        <taxon>Micromonosporales</taxon>
        <taxon>Micromonosporaceae</taxon>
        <taxon>Paractinoplanes</taxon>
    </lineage>
</organism>
<evidence type="ECO:0000256" key="6">
    <source>
        <dbReference type="ARBA" id="ARBA00023004"/>
    </source>
</evidence>
<keyword evidence="5 8" id="KW-0560">Oxidoreductase</keyword>
<dbReference type="PANTHER" id="PTHR46696:SF5">
    <property type="entry name" value="CYTOCHROME P450 BJ-1"/>
    <property type="match status" value="1"/>
</dbReference>
<evidence type="ECO:0000313" key="10">
    <source>
        <dbReference type="EMBL" id="MFF5288440.1"/>
    </source>
</evidence>
<dbReference type="InterPro" id="IPR017972">
    <property type="entry name" value="Cyt_P450_CS"/>
</dbReference>
<dbReference type="InterPro" id="IPR001128">
    <property type="entry name" value="Cyt_P450"/>
</dbReference>
<dbReference type="InterPro" id="IPR002397">
    <property type="entry name" value="Cyt_P450_B"/>
</dbReference>
<evidence type="ECO:0000256" key="1">
    <source>
        <dbReference type="ARBA" id="ARBA00001971"/>
    </source>
</evidence>
<evidence type="ECO:0000256" key="2">
    <source>
        <dbReference type="ARBA" id="ARBA00010617"/>
    </source>
</evidence>
<sequence length="394" mass="43538">MDYPFAPPTALEPPAEWERLRAECPVWRVRMASGDEALLLTRYEDVRAMLADPRFTHHLTRPDAAKLADSETGGVFNDPGAAGDMTRGEGHRRWRRMMSRSFTAKRVNEMRPRIEELAHGLVDDMVPPADLTASFGFPLPVFVICELLGVPPEYRDRFSHWSDAMLNLTRYRQDELDTAAREFHEFMAAHVQAKREKPGDDLLSELAVIVDSQDGRMSEAELVMTAQGLLVAGHETTANMIGKMVAMLLADRSRWERLVVDRGLIGSAVEEALRFDANPNFGIPRYVSEQVALGDETIPAGSTVITNIGSANRDACAFADAADMVLDRRPNPHLAFGAGPHSCLGQALARVELQTALAVLLDRLPTLELAVPAAGLRRREGLVVGGLEELPVRW</sequence>
<protein>
    <submittedName>
        <fullName evidence="10">Cytochrome P450</fullName>
    </submittedName>
</protein>
<evidence type="ECO:0000256" key="4">
    <source>
        <dbReference type="ARBA" id="ARBA00022723"/>
    </source>
</evidence>
<keyword evidence="6 8" id="KW-0408">Iron</keyword>
<evidence type="ECO:0000313" key="11">
    <source>
        <dbReference type="Proteomes" id="UP001602245"/>
    </source>
</evidence>
<gene>
    <name evidence="10" type="ORF">ACFY35_03315</name>
</gene>
<dbReference type="RefSeq" id="WP_020511225.1">
    <property type="nucleotide sequence ID" value="NZ_JBIAZU010000001.1"/>
</dbReference>
<dbReference type="Pfam" id="PF00067">
    <property type="entry name" value="p450"/>
    <property type="match status" value="1"/>
</dbReference>
<dbReference type="PRINTS" id="PR00385">
    <property type="entry name" value="P450"/>
</dbReference>
<keyword evidence="7 8" id="KW-0503">Monooxygenase</keyword>
<dbReference type="EMBL" id="JBIAZU010000001">
    <property type="protein sequence ID" value="MFF5288440.1"/>
    <property type="molecule type" value="Genomic_DNA"/>
</dbReference>
<evidence type="ECO:0000256" key="9">
    <source>
        <dbReference type="SAM" id="MobiDB-lite"/>
    </source>
</evidence>
<feature type="region of interest" description="Disordered" evidence="9">
    <location>
        <begin position="70"/>
        <end position="90"/>
    </location>
</feature>
<evidence type="ECO:0000256" key="7">
    <source>
        <dbReference type="ARBA" id="ARBA00023033"/>
    </source>
</evidence>
<dbReference type="PANTHER" id="PTHR46696">
    <property type="entry name" value="P450, PUTATIVE (EUROFUNG)-RELATED"/>
    <property type="match status" value="1"/>
</dbReference>
<dbReference type="InterPro" id="IPR036396">
    <property type="entry name" value="Cyt_P450_sf"/>
</dbReference>